<reference evidence="4 5" key="1">
    <citation type="submission" date="2017-07" db="EMBL/GenBank/DDBJ databases">
        <title>Leptospira spp. isolated from tropical soils.</title>
        <authorList>
            <person name="Thibeaux R."/>
            <person name="Iraola G."/>
            <person name="Ferres I."/>
            <person name="Bierque E."/>
            <person name="Girault D."/>
            <person name="Soupe-Gilbert M.-E."/>
            <person name="Picardeau M."/>
            <person name="Goarant C."/>
        </authorList>
    </citation>
    <scope>NUCLEOTIDE SEQUENCE [LARGE SCALE GENOMIC DNA]</scope>
    <source>
        <strain evidence="2 5">FH2-B-C1</strain>
        <strain evidence="3 4">FH2-B-D1</strain>
    </source>
</reference>
<sequence length="477" mass="51277">MVVFKVKALSMKFRISLFFPIFVFFLFQCAQADRVSFDSSSSAGLLFNAGFDFFRNATGKQITTFQFRAGDNQLLKDYVGTVTGNQILVQGVPFGAVSHLRAAFESSTGAKVLVGGITQTSGVTRNDYSSPVSYEVVAGNGQKETYTVSVNVTVPITDAGQTDCFDALASKIACGLGNFPGQDADVSGLAPILENAILTGDSSQPVVIDKNTGLIWKTCKEGTNPADCTALAAPTLFTYSDAVAACSSLNGIGYAGLKDWRLPDLQEQFTLASYDSAAPYINTTIFPDGSQKYWSRSSADPASTIARRWAFNFSNGNNDTIDEVNVLPVRCVSGGSYPAQNFSDLGDGTILDKNTNLLWQKCSVGQSGSSCQNSGTTFFDWRDALVQCDSLATTGTPWRMPNVREYLSIARYDLLMGTNGIDLGVFPGNINTGSYWTSNVSQLAGNVGVFTFDVQYARLSKSDAIYTQVVRCVKDAP</sequence>
<accession>A0A2M9YJY6</accession>
<dbReference type="PANTHER" id="PTHR35812:SF1">
    <property type="entry name" value="LIPOPROTEIN"/>
    <property type="match status" value="1"/>
</dbReference>
<organism evidence="2 5">
    <name type="scientific">Leptospira adleri</name>
    <dbReference type="NCBI Taxonomy" id="2023186"/>
    <lineage>
        <taxon>Bacteria</taxon>
        <taxon>Pseudomonadati</taxon>
        <taxon>Spirochaetota</taxon>
        <taxon>Spirochaetia</taxon>
        <taxon>Leptospirales</taxon>
        <taxon>Leptospiraceae</taxon>
        <taxon>Leptospira</taxon>
    </lineage>
</organism>
<feature type="domain" description="Lcl C-terminal" evidence="1">
    <location>
        <begin position="206"/>
        <end position="332"/>
    </location>
</feature>
<feature type="domain" description="Lcl C-terminal" evidence="1">
    <location>
        <begin position="348"/>
        <end position="473"/>
    </location>
</feature>
<dbReference type="InterPro" id="IPR011460">
    <property type="entry name" value="Lcl_C"/>
</dbReference>
<evidence type="ECO:0000313" key="3">
    <source>
        <dbReference type="EMBL" id="PJZ59911.1"/>
    </source>
</evidence>
<evidence type="ECO:0000313" key="5">
    <source>
        <dbReference type="Proteomes" id="UP000232188"/>
    </source>
</evidence>
<comment type="caution">
    <text evidence="2">The sequence shown here is derived from an EMBL/GenBank/DDBJ whole genome shotgun (WGS) entry which is preliminary data.</text>
</comment>
<dbReference type="Gene3D" id="2.60.40.2340">
    <property type="match status" value="1"/>
</dbReference>
<evidence type="ECO:0000259" key="1">
    <source>
        <dbReference type="Pfam" id="PF07603"/>
    </source>
</evidence>
<dbReference type="Pfam" id="PF07603">
    <property type="entry name" value="Lcl_C"/>
    <property type="match status" value="2"/>
</dbReference>
<proteinExistence type="predicted"/>
<name>A0A2M9YJY6_9LEPT</name>
<protein>
    <recommendedName>
        <fullName evidence="1">Lcl C-terminal domain-containing protein</fullName>
    </recommendedName>
</protein>
<dbReference type="EMBL" id="NPDV01000019">
    <property type="protein sequence ID" value="PJZ51843.1"/>
    <property type="molecule type" value="Genomic_DNA"/>
</dbReference>
<keyword evidence="4" id="KW-1185">Reference proteome</keyword>
<gene>
    <name evidence="3" type="ORF">CH376_21210</name>
    <name evidence="2" type="ORF">CH380_18325</name>
</gene>
<dbReference type="EMBL" id="NPDU01000089">
    <property type="protein sequence ID" value="PJZ59911.1"/>
    <property type="molecule type" value="Genomic_DNA"/>
</dbReference>
<evidence type="ECO:0000313" key="4">
    <source>
        <dbReference type="Proteomes" id="UP000232149"/>
    </source>
</evidence>
<dbReference type="Proteomes" id="UP000232149">
    <property type="component" value="Unassembled WGS sequence"/>
</dbReference>
<evidence type="ECO:0000313" key="2">
    <source>
        <dbReference type="EMBL" id="PJZ51843.1"/>
    </source>
</evidence>
<dbReference type="Proteomes" id="UP000232188">
    <property type="component" value="Unassembled WGS sequence"/>
</dbReference>
<dbReference type="AlphaFoldDB" id="A0A2M9YJY6"/>
<dbReference type="PANTHER" id="PTHR35812">
    <property type="entry name" value="LIPOPROTEIN"/>
    <property type="match status" value="1"/>
</dbReference>